<proteinExistence type="predicted"/>
<accession>A0A0V8QDH4</accession>
<dbReference type="EMBL" id="LNAM01000171">
    <property type="protein sequence ID" value="KSV58462.1"/>
    <property type="molecule type" value="Genomic_DNA"/>
</dbReference>
<dbReference type="STRING" id="290052.ASU35_12795"/>
<evidence type="ECO:0000313" key="2">
    <source>
        <dbReference type="Proteomes" id="UP000054874"/>
    </source>
</evidence>
<name>A0A0V8QDH4_9FIRM</name>
<organism evidence="1 2">
    <name type="scientific">Acetivibrio ethanolgignens</name>
    <dbReference type="NCBI Taxonomy" id="290052"/>
    <lineage>
        <taxon>Bacteria</taxon>
        <taxon>Bacillati</taxon>
        <taxon>Bacillota</taxon>
        <taxon>Clostridia</taxon>
        <taxon>Eubacteriales</taxon>
        <taxon>Oscillospiraceae</taxon>
        <taxon>Acetivibrio</taxon>
    </lineage>
</organism>
<evidence type="ECO:0000313" key="1">
    <source>
        <dbReference type="EMBL" id="KSV58462.1"/>
    </source>
</evidence>
<keyword evidence="2" id="KW-1185">Reference proteome</keyword>
<sequence>MKAQYVTADELVETLGVSKGKAYQIIRQLNEELAEQGYIRIAGKCPRKYFEKKYYGYTFEA</sequence>
<dbReference type="Proteomes" id="UP000054874">
    <property type="component" value="Unassembled WGS sequence"/>
</dbReference>
<comment type="caution">
    <text evidence="1">The sequence shown here is derived from an EMBL/GenBank/DDBJ whole genome shotgun (WGS) entry which is preliminary data.</text>
</comment>
<dbReference type="AlphaFoldDB" id="A0A0V8QDH4"/>
<gene>
    <name evidence="1" type="ORF">ASU35_12795</name>
</gene>
<dbReference type="RefSeq" id="WP_058353288.1">
    <property type="nucleotide sequence ID" value="NZ_CABMMD010000171.1"/>
</dbReference>
<dbReference type="OrthoDB" id="3174733at2"/>
<reference evidence="1 2" key="1">
    <citation type="submission" date="2015-11" db="EMBL/GenBank/DDBJ databases">
        <title>Butyribacter intestini gen. nov., sp. nov., a butyric acid-producing bacterium of the family Lachnospiraceae isolated from the human faeces.</title>
        <authorList>
            <person name="Zou Y."/>
            <person name="Xue W."/>
            <person name="Luo G."/>
            <person name="Lv M."/>
        </authorList>
    </citation>
    <scope>NUCLEOTIDE SEQUENCE [LARGE SCALE GENOMIC DNA]</scope>
    <source>
        <strain evidence="1 2">ACET-33324</strain>
    </source>
</reference>
<protein>
    <submittedName>
        <fullName evidence="1">ICEBs1 excisionase</fullName>
    </submittedName>
</protein>